<sequence length="352" mass="40303">MKIFISTSYLLLFLTIYSYGQKKDTNVLTEAELLEEVEFIEKLSYDLTSEIFEKKSDDSTIDKEYKLPWNNLLYTEAQLKTALDTLAKNAVIKIKEGFFSNHVLEFKSSFPEFIDEGLIDIFELSVTASTIQDGKATLQISKDGSSGFGSLSTSGTKDGKSYSHLWRTINKSFDIKTEIKTNNQKGTVVFESGFINGYDYLNITSSDIGKEIKIGEYTFTIIDILENAIVIDFNTNIEGIDFSVINIDKEGYRITWPDISYSSQTLSKDIYLMFKEKPNLSFEDYKKAVHHKFLKIAKSDQKVKETENVFGKKYHIFSFPGKLTNLFLYTPKYISKSFEIKYPDNDNQSVTN</sequence>
<evidence type="ECO:0000313" key="2">
    <source>
        <dbReference type="Proteomes" id="UP000315540"/>
    </source>
</evidence>
<accession>A0A504JLM8</accession>
<dbReference type="OrthoDB" id="1164840at2"/>
<keyword evidence="2" id="KW-1185">Reference proteome</keyword>
<comment type="caution">
    <text evidence="1">The sequence shown here is derived from an EMBL/GenBank/DDBJ whole genome shotgun (WGS) entry which is preliminary data.</text>
</comment>
<protein>
    <submittedName>
        <fullName evidence="1">Uncharacterized protein</fullName>
    </submittedName>
</protein>
<proteinExistence type="predicted"/>
<reference evidence="1 2" key="1">
    <citation type="submission" date="2019-06" db="EMBL/GenBank/DDBJ databases">
        <authorList>
            <person name="Meng X."/>
        </authorList>
    </citation>
    <scope>NUCLEOTIDE SEQUENCE [LARGE SCALE GENOMIC DNA]</scope>
    <source>
        <strain evidence="1 2">M625</strain>
    </source>
</reference>
<dbReference type="RefSeq" id="WP_140589790.1">
    <property type="nucleotide sequence ID" value="NZ_VFWZ01000001.1"/>
</dbReference>
<name>A0A504JLM8_9FLAO</name>
<dbReference type="EMBL" id="VFWZ01000001">
    <property type="protein sequence ID" value="TPN89295.1"/>
    <property type="molecule type" value="Genomic_DNA"/>
</dbReference>
<organism evidence="1 2">
    <name type="scientific">Aquimarina algicola</name>
    <dbReference type="NCBI Taxonomy" id="2589995"/>
    <lineage>
        <taxon>Bacteria</taxon>
        <taxon>Pseudomonadati</taxon>
        <taxon>Bacteroidota</taxon>
        <taxon>Flavobacteriia</taxon>
        <taxon>Flavobacteriales</taxon>
        <taxon>Flavobacteriaceae</taxon>
        <taxon>Aquimarina</taxon>
    </lineage>
</organism>
<dbReference type="AlphaFoldDB" id="A0A504JLM8"/>
<evidence type="ECO:0000313" key="1">
    <source>
        <dbReference type="EMBL" id="TPN89295.1"/>
    </source>
</evidence>
<gene>
    <name evidence="1" type="ORF">FHK87_03450</name>
</gene>
<dbReference type="Proteomes" id="UP000315540">
    <property type="component" value="Unassembled WGS sequence"/>
</dbReference>